<evidence type="ECO:0000313" key="3">
    <source>
        <dbReference type="EMBL" id="KAF6119795.1"/>
    </source>
</evidence>
<accession>A0A834B297</accession>
<dbReference type="EMBL" id="JABVXQ010000003">
    <property type="protein sequence ID" value="KAF6119795.1"/>
    <property type="molecule type" value="Genomic_DNA"/>
</dbReference>
<evidence type="ECO:0000313" key="4">
    <source>
        <dbReference type="Proteomes" id="UP000664940"/>
    </source>
</evidence>
<dbReference type="AlphaFoldDB" id="A0A834B297"/>
<feature type="transmembrane region" description="Helical" evidence="2">
    <location>
        <begin position="233"/>
        <end position="254"/>
    </location>
</feature>
<protein>
    <submittedName>
        <fullName evidence="3">Uncharacterized protein</fullName>
    </submittedName>
</protein>
<reference evidence="3 4" key="1">
    <citation type="journal article" date="2020" name="Nature">
        <title>Six reference-quality genomes reveal evolution of bat adaptations.</title>
        <authorList>
            <person name="Jebb D."/>
            <person name="Huang Z."/>
            <person name="Pippel M."/>
            <person name="Hughes G.M."/>
            <person name="Lavrichenko K."/>
            <person name="Devanna P."/>
            <person name="Winkler S."/>
            <person name="Jermiin L.S."/>
            <person name="Skirmuntt E.C."/>
            <person name="Katzourakis A."/>
            <person name="Burkitt-Gray L."/>
            <person name="Ray D.A."/>
            <person name="Sullivan K.A.M."/>
            <person name="Roscito J.G."/>
            <person name="Kirilenko B.M."/>
            <person name="Davalos L.M."/>
            <person name="Corthals A.P."/>
            <person name="Power M.L."/>
            <person name="Jones G."/>
            <person name="Ransome R.D."/>
            <person name="Dechmann D.K.N."/>
            <person name="Locatelli A.G."/>
            <person name="Puechmaille S.J."/>
            <person name="Fedrigo O."/>
            <person name="Jarvis E.D."/>
            <person name="Hiller M."/>
            <person name="Vernes S.C."/>
            <person name="Myers E.W."/>
            <person name="Teeling E.C."/>
        </authorList>
    </citation>
    <scope>NUCLEOTIDE SEQUENCE [LARGE SCALE GENOMIC DNA]</scope>
    <source>
        <strain evidence="3">Bat1K_MPI-CBG_1</strain>
    </source>
</reference>
<comment type="caution">
    <text evidence="3">The sequence shown here is derived from an EMBL/GenBank/DDBJ whole genome shotgun (WGS) entry which is preliminary data.</text>
</comment>
<dbReference type="Proteomes" id="UP000664940">
    <property type="component" value="Unassembled WGS sequence"/>
</dbReference>
<keyword evidence="2" id="KW-0812">Transmembrane</keyword>
<name>A0A834B297_9CHIR</name>
<feature type="region of interest" description="Disordered" evidence="1">
    <location>
        <begin position="116"/>
        <end position="183"/>
    </location>
</feature>
<proteinExistence type="predicted"/>
<keyword evidence="2" id="KW-0472">Membrane</keyword>
<sequence length="286" mass="31243">MESRAFRFSRGGGRKAATPVCVKGGRVVRRKKRWEVRGGSTGDSYLPSRFTSSPVRGTSLCLGHKRDPQLPVVALTKRTFVKRVSFNFACKKIILHIFCTSLTVPIEPGPCGFAEGSRHNLDPAPPQRGKRKQQEAAGAGARRKSGVAAAATHPPPSLPGHPLASGSPSLQGPDCWTGPPSSTSSWPACGQGSRLLAKKGQPALDKARWCWVLLSALLFCCLTFFLTACCNLYFFWFGFFFCLFVCFSFIFPGGGEEEECLRRSVATHLTVFTLANANEVRYDHII</sequence>
<evidence type="ECO:0000256" key="2">
    <source>
        <dbReference type="SAM" id="Phobius"/>
    </source>
</evidence>
<evidence type="ECO:0000256" key="1">
    <source>
        <dbReference type="SAM" id="MobiDB-lite"/>
    </source>
</evidence>
<gene>
    <name evidence="3" type="ORF">HJG60_010201</name>
</gene>
<organism evidence="3 4">
    <name type="scientific">Phyllostomus discolor</name>
    <name type="common">pale spear-nosed bat</name>
    <dbReference type="NCBI Taxonomy" id="89673"/>
    <lineage>
        <taxon>Eukaryota</taxon>
        <taxon>Metazoa</taxon>
        <taxon>Chordata</taxon>
        <taxon>Craniata</taxon>
        <taxon>Vertebrata</taxon>
        <taxon>Euteleostomi</taxon>
        <taxon>Mammalia</taxon>
        <taxon>Eutheria</taxon>
        <taxon>Laurasiatheria</taxon>
        <taxon>Chiroptera</taxon>
        <taxon>Yangochiroptera</taxon>
        <taxon>Phyllostomidae</taxon>
        <taxon>Phyllostominae</taxon>
        <taxon>Phyllostomus</taxon>
    </lineage>
</organism>
<feature type="transmembrane region" description="Helical" evidence="2">
    <location>
        <begin position="209"/>
        <end position="227"/>
    </location>
</feature>
<keyword evidence="2" id="KW-1133">Transmembrane helix</keyword>